<feature type="region of interest" description="Disordered" evidence="1">
    <location>
        <begin position="114"/>
        <end position="145"/>
    </location>
</feature>
<protein>
    <recommendedName>
        <fullName evidence="2">Phage conserved hypothetical protein C-terminal domain-containing protein</fullName>
    </recommendedName>
</protein>
<proteinExistence type="predicted"/>
<name>A0A6V8SFN9_9CLOT</name>
<keyword evidence="4" id="KW-1185">Reference proteome</keyword>
<dbReference type="InterPro" id="IPR011741">
    <property type="entry name" value="Phg_2220_C"/>
</dbReference>
<accession>A0A6V8SFN9</accession>
<reference evidence="3 4" key="1">
    <citation type="submission" date="2020-07" db="EMBL/GenBank/DDBJ databases">
        <title>A new beta-1,3-glucan-decomposing anaerobic bacterium isolated from anoxic soil subjected to biological soil disinfestation.</title>
        <authorList>
            <person name="Ueki A."/>
            <person name="Tonouchi A."/>
        </authorList>
    </citation>
    <scope>NUCLEOTIDE SEQUENCE [LARGE SCALE GENOMIC DNA]</scope>
    <source>
        <strain evidence="3 4">TW1</strain>
    </source>
</reference>
<evidence type="ECO:0000259" key="2">
    <source>
        <dbReference type="Pfam" id="PF09524"/>
    </source>
</evidence>
<evidence type="ECO:0000256" key="1">
    <source>
        <dbReference type="SAM" id="MobiDB-lite"/>
    </source>
</evidence>
<dbReference type="RefSeq" id="WP_244638121.1">
    <property type="nucleotide sequence ID" value="NZ_BLZR01000001.1"/>
</dbReference>
<dbReference type="EMBL" id="BLZR01000001">
    <property type="protein sequence ID" value="GFP75402.1"/>
    <property type="molecule type" value="Genomic_DNA"/>
</dbReference>
<dbReference type="Proteomes" id="UP000580568">
    <property type="component" value="Unassembled WGS sequence"/>
</dbReference>
<gene>
    <name evidence="3" type="ORF">bsdtw1_01482</name>
</gene>
<feature type="compositionally biased region" description="Low complexity" evidence="1">
    <location>
        <begin position="124"/>
        <end position="135"/>
    </location>
</feature>
<sequence length="301" mass="35092">MKYVVMGFDQAKLINFGLDMKDAVILRYFIDFKGTNRMRTEIIDDEVYYWVKYEGIFQEYPILNLNNEDSIYRRLRKLVKANILKHKTIKSCGTYSYYTLGENYIDLISGYEKETDNEEKDNENNSNNEANNLDNSKTHSDENMSIDGCKSLEATDNYPTATGCKSGTNNPSTINPYIKNNKYIKTDKENIEYKDINKKIIDYLNLKANTNYKPNTNLTIKNIKARFKEGFTLEDFYKVIDNKFLDWKSTAMEKFLRPETLFGNKFEGYLNENRATRKEKVITSMLESTGTANAGMYKLLD</sequence>
<organism evidence="3 4">
    <name type="scientific">Clostridium fungisolvens</name>
    <dbReference type="NCBI Taxonomy" id="1604897"/>
    <lineage>
        <taxon>Bacteria</taxon>
        <taxon>Bacillati</taxon>
        <taxon>Bacillota</taxon>
        <taxon>Clostridia</taxon>
        <taxon>Eubacteriales</taxon>
        <taxon>Clostridiaceae</taxon>
        <taxon>Clostridium</taxon>
    </lineage>
</organism>
<evidence type="ECO:0000313" key="4">
    <source>
        <dbReference type="Proteomes" id="UP000580568"/>
    </source>
</evidence>
<dbReference type="NCBIfam" id="TIGR02220">
    <property type="entry name" value="phg_TIGR02220"/>
    <property type="match status" value="1"/>
</dbReference>
<comment type="caution">
    <text evidence="3">The sequence shown here is derived from an EMBL/GenBank/DDBJ whole genome shotgun (WGS) entry which is preliminary data.</text>
</comment>
<dbReference type="Pfam" id="PF09524">
    <property type="entry name" value="Phg_2220_C"/>
    <property type="match status" value="1"/>
</dbReference>
<dbReference type="AlphaFoldDB" id="A0A6V8SFN9"/>
<feature type="domain" description="Phage conserved hypothetical protein C-terminal" evidence="2">
    <location>
        <begin position="200"/>
        <end position="271"/>
    </location>
</feature>
<evidence type="ECO:0000313" key="3">
    <source>
        <dbReference type="EMBL" id="GFP75402.1"/>
    </source>
</evidence>